<dbReference type="PANTHER" id="PTHR36112">
    <property type="entry name" value="RIBOSOMAL RNA SMALL SUBUNIT METHYLTRANSFERASE J"/>
    <property type="match status" value="1"/>
</dbReference>
<keyword evidence="1" id="KW-0963">Cytoplasm</keyword>
<feature type="binding site" evidence="1">
    <location>
        <begin position="116"/>
        <end position="117"/>
    </location>
    <ligand>
        <name>S-adenosyl-L-methionine</name>
        <dbReference type="ChEBI" id="CHEBI:59789"/>
    </ligand>
</feature>
<comment type="subcellular location">
    <subcellularLocation>
        <location evidence="1">Cytoplasm</location>
    </subcellularLocation>
</comment>
<protein>
    <recommendedName>
        <fullName evidence="1">Ribosomal RNA small subunit methyltransferase J</fullName>
        <ecNumber evidence="1">2.1.1.242</ecNumber>
    </recommendedName>
    <alternativeName>
        <fullName evidence="1">16S rRNA m2G1516 methyltransferase</fullName>
    </alternativeName>
    <alternativeName>
        <fullName evidence="1">rRNA (guanine-N(2)-)-methyltransferase</fullName>
    </alternativeName>
</protein>
<organism evidence="2 3">
    <name type="scientific">Kangiella taiwanensis</name>
    <dbReference type="NCBI Taxonomy" id="1079179"/>
    <lineage>
        <taxon>Bacteria</taxon>
        <taxon>Pseudomonadati</taxon>
        <taxon>Pseudomonadota</taxon>
        <taxon>Gammaproteobacteria</taxon>
        <taxon>Kangiellales</taxon>
        <taxon>Kangiellaceae</taxon>
        <taxon>Kangiella</taxon>
    </lineage>
</organism>
<dbReference type="EC" id="2.1.1.242" evidence="1"/>
<comment type="caution">
    <text evidence="1">Lacks conserved residue(s) required for the propagation of feature annotation.</text>
</comment>
<keyword evidence="1" id="KW-0808">Transferase</keyword>
<evidence type="ECO:0000313" key="3">
    <source>
        <dbReference type="Proteomes" id="UP001501294"/>
    </source>
</evidence>
<evidence type="ECO:0000313" key="2">
    <source>
        <dbReference type="EMBL" id="GAA4346795.1"/>
    </source>
</evidence>
<name>A0ABP8HXG4_9GAMM</name>
<feature type="binding site" evidence="1">
    <location>
        <position position="186"/>
    </location>
    <ligand>
        <name>S-adenosyl-L-methionine</name>
        <dbReference type="ChEBI" id="CHEBI:59789"/>
    </ligand>
</feature>
<dbReference type="EMBL" id="BAABFU010000001">
    <property type="protein sequence ID" value="GAA4346795.1"/>
    <property type="molecule type" value="Genomic_DNA"/>
</dbReference>
<comment type="function">
    <text evidence="1">Specifically methylates the guanosine in position 1516 of 16S rRNA.</text>
</comment>
<evidence type="ECO:0000256" key="1">
    <source>
        <dbReference type="HAMAP-Rule" id="MF_01523"/>
    </source>
</evidence>
<comment type="catalytic activity">
    <reaction evidence="1">
        <text>guanosine(1516) in 16S rRNA + S-adenosyl-L-methionine = N(2)-methylguanosine(1516) in 16S rRNA + S-adenosyl-L-homocysteine + H(+)</text>
        <dbReference type="Rhea" id="RHEA:43220"/>
        <dbReference type="Rhea" id="RHEA-COMP:10412"/>
        <dbReference type="Rhea" id="RHEA-COMP:10413"/>
        <dbReference type="ChEBI" id="CHEBI:15378"/>
        <dbReference type="ChEBI" id="CHEBI:57856"/>
        <dbReference type="ChEBI" id="CHEBI:59789"/>
        <dbReference type="ChEBI" id="CHEBI:74269"/>
        <dbReference type="ChEBI" id="CHEBI:74481"/>
        <dbReference type="EC" id="2.1.1.242"/>
    </reaction>
</comment>
<keyword evidence="1" id="KW-0489">Methyltransferase</keyword>
<dbReference type="InterPro" id="IPR029063">
    <property type="entry name" value="SAM-dependent_MTases_sf"/>
</dbReference>
<dbReference type="PANTHER" id="PTHR36112:SF1">
    <property type="entry name" value="RIBOSOMAL RNA SMALL SUBUNIT METHYLTRANSFERASE J"/>
    <property type="match status" value="1"/>
</dbReference>
<dbReference type="Proteomes" id="UP001501294">
    <property type="component" value="Unassembled WGS sequence"/>
</dbReference>
<dbReference type="Pfam" id="PF04445">
    <property type="entry name" value="SAM_MT"/>
    <property type="match status" value="1"/>
</dbReference>
<dbReference type="InterPro" id="IPR007536">
    <property type="entry name" value="16SrRNA_methylTrfase_J"/>
</dbReference>
<sequence length="267" mass="29683">MFIGRPLVTANVAFFSRPSAPEAPSLLRELPSVTDESLLTDYDGYFHYQESDSTLLLTFSAVLDNHVASLNLDLTSGKIAYRRQHGGGRKQHIAKACGLKHNWNPSILDATAGLGRDAAELRSLGCSLRMIERSPYVASLLEDAIQRARLSHAELFQTDFSLHQGQSAQMIQRLSQQQQPDIIYLDPMFPPKSKSAAVKKDMRLVKLLVGNDPDADELLPAALEHAKYRVVVKRPSYAPHLNNKKPSMSIESKGNRFDVYVLSSPEL</sequence>
<gene>
    <name evidence="1" type="primary">rsmJ</name>
    <name evidence="2" type="ORF">GCM10023150_08510</name>
</gene>
<keyword evidence="1" id="KW-0949">S-adenosyl-L-methionine</keyword>
<keyword evidence="1" id="KW-0698">rRNA processing</keyword>
<feature type="binding site" evidence="1">
    <location>
        <begin position="132"/>
        <end position="133"/>
    </location>
    <ligand>
        <name>S-adenosyl-L-methionine</name>
        <dbReference type="ChEBI" id="CHEBI:59789"/>
    </ligand>
</feature>
<comment type="similarity">
    <text evidence="1">Belongs to the methyltransferase superfamily. RsmJ family.</text>
</comment>
<dbReference type="SUPFAM" id="SSF53335">
    <property type="entry name" value="S-adenosyl-L-methionine-dependent methyltransferases"/>
    <property type="match status" value="1"/>
</dbReference>
<keyword evidence="3" id="KW-1185">Reference proteome</keyword>
<reference evidence="3" key="1">
    <citation type="journal article" date="2019" name="Int. J. Syst. Evol. Microbiol.">
        <title>The Global Catalogue of Microorganisms (GCM) 10K type strain sequencing project: providing services to taxonomists for standard genome sequencing and annotation.</title>
        <authorList>
            <consortium name="The Broad Institute Genomics Platform"/>
            <consortium name="The Broad Institute Genome Sequencing Center for Infectious Disease"/>
            <person name="Wu L."/>
            <person name="Ma J."/>
        </authorList>
    </citation>
    <scope>NUCLEOTIDE SEQUENCE [LARGE SCALE GENOMIC DNA]</scope>
    <source>
        <strain evidence="3">JCM 17727</strain>
    </source>
</reference>
<dbReference type="CDD" id="cd02440">
    <property type="entry name" value="AdoMet_MTases"/>
    <property type="match status" value="1"/>
</dbReference>
<proteinExistence type="inferred from homology"/>
<accession>A0ABP8HXG4</accession>
<dbReference type="Gene3D" id="3.40.50.150">
    <property type="entry name" value="Vaccinia Virus protein VP39"/>
    <property type="match status" value="1"/>
</dbReference>
<comment type="caution">
    <text evidence="2">The sequence shown here is derived from an EMBL/GenBank/DDBJ whole genome shotgun (WGS) entry which is preliminary data.</text>
</comment>
<dbReference type="HAMAP" id="MF_01523">
    <property type="entry name" value="16SrRNA_methyltr_J"/>
    <property type="match status" value="1"/>
</dbReference>